<evidence type="ECO:0000313" key="3">
    <source>
        <dbReference type="Proteomes" id="UP000824120"/>
    </source>
</evidence>
<reference evidence="2 3" key="1">
    <citation type="submission" date="2020-09" db="EMBL/GenBank/DDBJ databases">
        <title>De no assembly of potato wild relative species, Solanum commersonii.</title>
        <authorList>
            <person name="Cho K."/>
        </authorList>
    </citation>
    <scope>NUCLEOTIDE SEQUENCE [LARGE SCALE GENOMIC DNA]</scope>
    <source>
        <strain evidence="2">LZ3.2</strain>
        <tissue evidence="2">Leaf</tissue>
    </source>
</reference>
<comment type="caution">
    <text evidence="2">The sequence shown here is derived from an EMBL/GenBank/DDBJ whole genome shotgun (WGS) entry which is preliminary data.</text>
</comment>
<proteinExistence type="predicted"/>
<dbReference type="Proteomes" id="UP000824120">
    <property type="component" value="Chromosome 11"/>
</dbReference>
<protein>
    <submittedName>
        <fullName evidence="2">Uncharacterized protein</fullName>
    </submittedName>
</protein>
<sequence length="99" mass="10679">MDLVSPDGSIFSTSFLPKFLRKSVKTLVMELIGPYGKSNPFSSQMSPEAGKPPVLPIIVFLTSFCQKISWTSVKTLAKESVGPNGQTGPFSRSNDPRSG</sequence>
<evidence type="ECO:0000313" key="2">
    <source>
        <dbReference type="EMBL" id="KAG5576320.1"/>
    </source>
</evidence>
<evidence type="ECO:0000256" key="1">
    <source>
        <dbReference type="SAM" id="MobiDB-lite"/>
    </source>
</evidence>
<dbReference type="AlphaFoldDB" id="A0A9J5WMR0"/>
<organism evidence="2 3">
    <name type="scientific">Solanum commersonii</name>
    <name type="common">Commerson's wild potato</name>
    <name type="synonym">Commerson's nightshade</name>
    <dbReference type="NCBI Taxonomy" id="4109"/>
    <lineage>
        <taxon>Eukaryota</taxon>
        <taxon>Viridiplantae</taxon>
        <taxon>Streptophyta</taxon>
        <taxon>Embryophyta</taxon>
        <taxon>Tracheophyta</taxon>
        <taxon>Spermatophyta</taxon>
        <taxon>Magnoliopsida</taxon>
        <taxon>eudicotyledons</taxon>
        <taxon>Gunneridae</taxon>
        <taxon>Pentapetalae</taxon>
        <taxon>asterids</taxon>
        <taxon>lamiids</taxon>
        <taxon>Solanales</taxon>
        <taxon>Solanaceae</taxon>
        <taxon>Solanoideae</taxon>
        <taxon>Solaneae</taxon>
        <taxon>Solanum</taxon>
    </lineage>
</organism>
<keyword evidence="3" id="KW-1185">Reference proteome</keyword>
<dbReference type="EMBL" id="JACXVP010000011">
    <property type="protein sequence ID" value="KAG5576320.1"/>
    <property type="molecule type" value="Genomic_DNA"/>
</dbReference>
<feature type="compositionally biased region" description="Polar residues" evidence="1">
    <location>
        <begin position="83"/>
        <end position="93"/>
    </location>
</feature>
<name>A0A9J5WMR0_SOLCO</name>
<accession>A0A9J5WMR0</accession>
<feature type="region of interest" description="Disordered" evidence="1">
    <location>
        <begin position="79"/>
        <end position="99"/>
    </location>
</feature>
<gene>
    <name evidence="2" type="ORF">H5410_056454</name>
</gene>